<reference evidence="5 6" key="1">
    <citation type="submission" date="2021-12" db="EMBL/GenBank/DDBJ databases">
        <title>Discovery of the Pendulisporaceae a myxobacterial family with distinct sporulation behavior and unique specialized metabolism.</title>
        <authorList>
            <person name="Garcia R."/>
            <person name="Popoff A."/>
            <person name="Bader C.D."/>
            <person name="Loehr J."/>
            <person name="Walesch S."/>
            <person name="Walt C."/>
            <person name="Boldt J."/>
            <person name="Bunk B."/>
            <person name="Haeckl F.J.F.P.J."/>
            <person name="Gunesch A.P."/>
            <person name="Birkelbach J."/>
            <person name="Nuebel U."/>
            <person name="Pietschmann T."/>
            <person name="Bach T."/>
            <person name="Mueller R."/>
        </authorList>
    </citation>
    <scope>NUCLEOTIDE SEQUENCE [LARGE SCALE GENOMIC DNA]</scope>
    <source>
        <strain evidence="5 6">MSr11954</strain>
    </source>
</reference>
<feature type="transmembrane region" description="Helical" evidence="3">
    <location>
        <begin position="77"/>
        <end position="102"/>
    </location>
</feature>
<feature type="transmembrane region" description="Helical" evidence="3">
    <location>
        <begin position="122"/>
        <end position="142"/>
    </location>
</feature>
<name>A0ABZ2LPG8_9BACT</name>
<protein>
    <submittedName>
        <fullName evidence="5">Metallophosphoesterase</fullName>
    </submittedName>
</protein>
<keyword evidence="1" id="KW-0479">Metal-binding</keyword>
<keyword evidence="2" id="KW-0378">Hydrolase</keyword>
<feature type="transmembrane region" description="Helical" evidence="3">
    <location>
        <begin position="12"/>
        <end position="29"/>
    </location>
</feature>
<evidence type="ECO:0000256" key="1">
    <source>
        <dbReference type="ARBA" id="ARBA00022723"/>
    </source>
</evidence>
<evidence type="ECO:0000256" key="2">
    <source>
        <dbReference type="ARBA" id="ARBA00022801"/>
    </source>
</evidence>
<dbReference type="PANTHER" id="PTHR31302">
    <property type="entry name" value="TRANSMEMBRANE PROTEIN WITH METALLOPHOSPHOESTERASE DOMAIN-RELATED"/>
    <property type="match status" value="1"/>
</dbReference>
<dbReference type="InterPro" id="IPR004843">
    <property type="entry name" value="Calcineurin-like_PHP"/>
</dbReference>
<organism evidence="5 6">
    <name type="scientific">Pendulispora albinea</name>
    <dbReference type="NCBI Taxonomy" id="2741071"/>
    <lineage>
        <taxon>Bacteria</taxon>
        <taxon>Pseudomonadati</taxon>
        <taxon>Myxococcota</taxon>
        <taxon>Myxococcia</taxon>
        <taxon>Myxococcales</taxon>
        <taxon>Sorangiineae</taxon>
        <taxon>Pendulisporaceae</taxon>
        <taxon>Pendulispora</taxon>
    </lineage>
</organism>
<proteinExistence type="predicted"/>
<feature type="transmembrane region" description="Helical" evidence="3">
    <location>
        <begin position="41"/>
        <end position="65"/>
    </location>
</feature>
<accession>A0ABZ2LPG8</accession>
<dbReference type="InterPro" id="IPR051158">
    <property type="entry name" value="Metallophosphoesterase_sf"/>
</dbReference>
<evidence type="ECO:0000313" key="5">
    <source>
        <dbReference type="EMBL" id="WXB12250.1"/>
    </source>
</evidence>
<evidence type="ECO:0000313" key="6">
    <source>
        <dbReference type="Proteomes" id="UP001370348"/>
    </source>
</evidence>
<gene>
    <name evidence="5" type="ORF">LZC94_30925</name>
</gene>
<dbReference type="Pfam" id="PF00149">
    <property type="entry name" value="Metallophos"/>
    <property type="match status" value="1"/>
</dbReference>
<feature type="domain" description="Calcineurin-like phosphoesterase" evidence="4">
    <location>
        <begin position="168"/>
        <end position="338"/>
    </location>
</feature>
<evidence type="ECO:0000259" key="4">
    <source>
        <dbReference type="Pfam" id="PF00149"/>
    </source>
</evidence>
<keyword evidence="3" id="KW-0812">Transmembrane</keyword>
<evidence type="ECO:0000256" key="3">
    <source>
        <dbReference type="SAM" id="Phobius"/>
    </source>
</evidence>
<dbReference type="PANTHER" id="PTHR31302:SF31">
    <property type="entry name" value="PHOSPHODIESTERASE YAEI"/>
    <property type="match status" value="1"/>
</dbReference>
<dbReference type="SUPFAM" id="SSF56300">
    <property type="entry name" value="Metallo-dependent phosphatases"/>
    <property type="match status" value="1"/>
</dbReference>
<keyword evidence="3" id="KW-0472">Membrane</keyword>
<dbReference type="RefSeq" id="WP_394821870.1">
    <property type="nucleotide sequence ID" value="NZ_CP089984.1"/>
</dbReference>
<keyword evidence="3" id="KW-1133">Transmembrane helix</keyword>
<dbReference type="InterPro" id="IPR029052">
    <property type="entry name" value="Metallo-depent_PP-like"/>
</dbReference>
<dbReference type="Gene3D" id="3.60.21.10">
    <property type="match status" value="1"/>
</dbReference>
<dbReference type="EMBL" id="CP089984">
    <property type="protein sequence ID" value="WXB12250.1"/>
    <property type="molecule type" value="Genomic_DNA"/>
</dbReference>
<sequence>MHPYLPLEQSFQLALLVALFGGVFLRFLLRSSWRQRSIRIAYALVCAALLVAHGAWAVSGVNYAVSFWGMATASVGLLFVTAVVASLPAAALLRAVMAWALLRKKARGTPEDGVKLLPRRAVVTAVTALAPAAAAATVFRGFSEGQRPTAIRTVPVVFPKLHPDLEGFRILQLSDLHLGPAKQLADLELLFEQLDTSEHRPDLIVFTGDVADDVRQLGPALALAHQFRAAHGVLASLGNHEYIHDIRVTRPIYDRSPVPLLVDEGAELRVGDARLYVGGANDPVIIRADIHPFLEGSVERAMRGSPSDAFRLLLSHRPDAFDIAARRGIELTLSGHTHGGQIGANGKSAFEPLWPDGYLWGGYGRGGSRLYTTAGFGNWFPFRVGCPTEAPLIVLSSARGPLLSRRPRPRSSRSR</sequence>
<keyword evidence="6" id="KW-1185">Reference proteome</keyword>
<dbReference type="Proteomes" id="UP001370348">
    <property type="component" value="Chromosome"/>
</dbReference>